<proteinExistence type="inferred from homology"/>
<dbReference type="Gene3D" id="3.40.50.720">
    <property type="entry name" value="NAD(P)-binding Rossmann-like Domain"/>
    <property type="match status" value="1"/>
</dbReference>
<dbReference type="SUPFAM" id="SSF51735">
    <property type="entry name" value="NAD(P)-binding Rossmann-fold domains"/>
    <property type="match status" value="1"/>
</dbReference>
<dbReference type="AlphaFoldDB" id="A0A6J4SP61"/>
<dbReference type="Pfam" id="PF13561">
    <property type="entry name" value="adh_short_C2"/>
    <property type="match status" value="1"/>
</dbReference>
<reference evidence="3" key="1">
    <citation type="submission" date="2020-02" db="EMBL/GenBank/DDBJ databases">
        <authorList>
            <person name="Meier V. D."/>
        </authorList>
    </citation>
    <scope>NUCLEOTIDE SEQUENCE</scope>
    <source>
        <strain evidence="3">AVDCRST_MAG39</strain>
    </source>
</reference>
<dbReference type="PANTHER" id="PTHR43639">
    <property type="entry name" value="OXIDOREDUCTASE, SHORT-CHAIN DEHYDROGENASE/REDUCTASE FAMILY (AFU_ORTHOLOGUE AFUA_5G02870)"/>
    <property type="match status" value="1"/>
</dbReference>
<dbReference type="EMBL" id="CADCVW010000047">
    <property type="protein sequence ID" value="CAA9498680.1"/>
    <property type="molecule type" value="Genomic_DNA"/>
</dbReference>
<evidence type="ECO:0000256" key="2">
    <source>
        <dbReference type="ARBA" id="ARBA00023002"/>
    </source>
</evidence>
<dbReference type="PANTHER" id="PTHR43639:SF1">
    <property type="entry name" value="SHORT-CHAIN DEHYDROGENASE_REDUCTASE FAMILY PROTEIN"/>
    <property type="match status" value="1"/>
</dbReference>
<dbReference type="InterPro" id="IPR020904">
    <property type="entry name" value="Sc_DH/Rdtase_CS"/>
</dbReference>
<keyword evidence="2" id="KW-0560">Oxidoreductase</keyword>
<evidence type="ECO:0000313" key="3">
    <source>
        <dbReference type="EMBL" id="CAA9498680.1"/>
    </source>
</evidence>
<dbReference type="GO" id="GO:0016491">
    <property type="term" value="F:oxidoreductase activity"/>
    <property type="evidence" value="ECO:0007669"/>
    <property type="project" value="UniProtKB-KW"/>
</dbReference>
<dbReference type="PRINTS" id="PR00081">
    <property type="entry name" value="GDHRDH"/>
</dbReference>
<accession>A0A6J4SP61</accession>
<protein>
    <submittedName>
        <fullName evidence="3">FolM Alternative dihydrofolate reductase 1</fullName>
    </submittedName>
</protein>
<gene>
    <name evidence="3" type="ORF">AVDCRST_MAG39-1279</name>
</gene>
<name>A0A6J4SP61_9SPHN</name>
<comment type="similarity">
    <text evidence="1">Belongs to the short-chain dehydrogenases/reductases (SDR) family.</text>
</comment>
<dbReference type="InterPro" id="IPR036291">
    <property type="entry name" value="NAD(P)-bd_dom_sf"/>
</dbReference>
<evidence type="ECO:0000256" key="1">
    <source>
        <dbReference type="ARBA" id="ARBA00006484"/>
    </source>
</evidence>
<organism evidence="3">
    <name type="scientific">uncultured Sphingomonadaceae bacterium</name>
    <dbReference type="NCBI Taxonomy" id="169976"/>
    <lineage>
        <taxon>Bacteria</taxon>
        <taxon>Pseudomonadati</taxon>
        <taxon>Pseudomonadota</taxon>
        <taxon>Alphaproteobacteria</taxon>
        <taxon>Sphingomonadales</taxon>
        <taxon>Sphingomonadaceae</taxon>
        <taxon>environmental samples</taxon>
    </lineage>
</organism>
<dbReference type="InterPro" id="IPR002347">
    <property type="entry name" value="SDR_fam"/>
</dbReference>
<dbReference type="PROSITE" id="PS00061">
    <property type="entry name" value="ADH_SHORT"/>
    <property type="match status" value="1"/>
</dbReference>
<sequence>MSARPLALVTGGRRRLGAAIAARLATAGYNLALHGREAGGELDAALAAAIRAGGARAEDLTADLADGAAAEALPGEASARFGRPVALLVNSASAFAWDTPADATMRGLLDHYAANAAAPTLLARAVARQRAPGACVVNILDQRVAQPIADQFSYTMSKVALAEMTPVLARFFAPGLRVNAVAPGLTIPTPDYSPGQLGRLAARMPLRALPRPEEVAEAVLFLARAGAVTGQVIFVDGGAHLERWEADFVRLERDARD</sequence>